<evidence type="ECO:0000259" key="3">
    <source>
        <dbReference type="PROSITE" id="PS50879"/>
    </source>
</evidence>
<dbReference type="CDD" id="cd01650">
    <property type="entry name" value="RT_nLTR_like"/>
    <property type="match status" value="1"/>
</dbReference>
<dbReference type="GO" id="GO:0004523">
    <property type="term" value="F:RNA-DNA hybrid ribonuclease activity"/>
    <property type="evidence" value="ECO:0007669"/>
    <property type="project" value="InterPro"/>
</dbReference>
<feature type="compositionally biased region" description="Basic and acidic residues" evidence="1">
    <location>
        <begin position="28"/>
        <end position="47"/>
    </location>
</feature>
<feature type="compositionally biased region" description="Basic residues" evidence="1">
    <location>
        <begin position="65"/>
        <end position="74"/>
    </location>
</feature>
<dbReference type="GO" id="GO:0003676">
    <property type="term" value="F:nucleic acid binding"/>
    <property type="evidence" value="ECO:0007669"/>
    <property type="project" value="InterPro"/>
</dbReference>
<organism evidence="4 5">
    <name type="scientific">Arabidopsis thaliana x Arabidopsis arenosa</name>
    <dbReference type="NCBI Taxonomy" id="1240361"/>
    <lineage>
        <taxon>Eukaryota</taxon>
        <taxon>Viridiplantae</taxon>
        <taxon>Streptophyta</taxon>
        <taxon>Embryophyta</taxon>
        <taxon>Tracheophyta</taxon>
        <taxon>Spermatophyta</taxon>
        <taxon>Magnoliopsida</taxon>
        <taxon>eudicotyledons</taxon>
        <taxon>Gunneridae</taxon>
        <taxon>Pentapetalae</taxon>
        <taxon>rosids</taxon>
        <taxon>malvids</taxon>
        <taxon>Brassicales</taxon>
        <taxon>Brassicaceae</taxon>
        <taxon>Camelineae</taxon>
        <taxon>Arabidopsis</taxon>
    </lineage>
</organism>
<evidence type="ECO:0000256" key="1">
    <source>
        <dbReference type="SAM" id="MobiDB-lite"/>
    </source>
</evidence>
<feature type="region of interest" description="Disordered" evidence="1">
    <location>
        <begin position="18"/>
        <end position="75"/>
    </location>
</feature>
<dbReference type="PROSITE" id="PS50879">
    <property type="entry name" value="RNASE_H_1"/>
    <property type="match status" value="1"/>
</dbReference>
<gene>
    <name evidence="4" type="ORF">ISN45_Aa04g005650</name>
</gene>
<dbReference type="PANTHER" id="PTHR33116:SF70">
    <property type="entry name" value="NON-LTR RETROELEMENT REVERSE TRANSCRIPTASE-LIKE PROTEIN"/>
    <property type="match status" value="1"/>
</dbReference>
<name>A0A8T2A710_9BRAS</name>
<reference evidence="4 5" key="1">
    <citation type="submission" date="2020-12" db="EMBL/GenBank/DDBJ databases">
        <title>Concerted genomic and epigenomic changes stabilize Arabidopsis allopolyploids.</title>
        <authorList>
            <person name="Chen Z."/>
        </authorList>
    </citation>
    <scope>NUCLEOTIDE SEQUENCE [LARGE SCALE GENOMIC DNA]</scope>
    <source>
        <strain evidence="4">Allo738</strain>
        <tissue evidence="4">Leaf</tissue>
    </source>
</reference>
<protein>
    <submittedName>
        <fullName evidence="4">Ribonuclease H domain</fullName>
    </submittedName>
</protein>
<dbReference type="CDD" id="cd06222">
    <property type="entry name" value="RNase_H_like"/>
    <property type="match status" value="1"/>
</dbReference>
<feature type="domain" description="RNase H type-1" evidence="3">
    <location>
        <begin position="1082"/>
        <end position="1212"/>
    </location>
</feature>
<evidence type="ECO:0000313" key="4">
    <source>
        <dbReference type="EMBL" id="KAG7567714.1"/>
    </source>
</evidence>
<comment type="caution">
    <text evidence="4">The sequence shown here is derived from an EMBL/GenBank/DDBJ whole genome shotgun (WGS) entry which is preliminary data.</text>
</comment>
<dbReference type="InterPro" id="IPR044730">
    <property type="entry name" value="RNase_H-like_dom_plant"/>
</dbReference>
<dbReference type="InterPro" id="IPR026960">
    <property type="entry name" value="RVT-Znf"/>
</dbReference>
<proteinExistence type="predicted"/>
<sequence>MNLKMASESPDVVVVAPVVENGGAESSNGKDEQLESELSKKLEIAEDGKEDNDEDEGSKAETSTKKKKKKKNKSKTWQIDKNLDVQKDLVWIDQEQQRHYILGTPSTVCSCQDSSLLPLSHFAKSMFSCSVRNLMAPWNPALSTPEALKGLQVRLKKWNKEVFGDIHVRKEKLVAEIKEVQDLLDVLQSDELLAKEEQLLKSFDTVLEQEETLWYQKSREKFIELGDRNTTFFHTSTIIRRRRNRVEALKDGDNRWVTDKVELETMALDYYKRLYSLVDVSVVREMLPTGGFPQMTSAEKNELIKPFTPEEVVCAVKGMGRFKAPGPDGFQPVFYQQCWDIVGESVTRFVLEFFASGNLPATTNDALLVLIAKVAKPERITQFRPVSLCNVLFKIITKMMVNRLKSVISKLIGPAQSSFIPGRLSIDNIVLVQEVVHSMRRKKGRKGWMLLKLDLEKAYDRIRWDFLQETLEAAGLSEGWTSRIMAGVKDPSMSILWNGERTDSFIPARGLRQGDPLSPYLFVLCLERLCHLIEASVGRGDWKPIAISQRGPKLSHVCFADDLILFAEASVSQVRVIRRVLERFCEASGQKISLEKSKIFFSNNVSRDMERLISGESGIGCTRELGKYLGLPILQKRMNKETFGEVLERVSSRLAGWKSRSLSLAGRITLTKAVLSSIPVHSMSAILLPASTLGSLDKLSKNFLWGSTMEKKKQHLLSWKKVCRPKAEGGLGLRPAQDMNKALVAKVGWRLIQDKTSLWARVLRSKYKVGEVQDPSWLKPKSSWSSTWRSIGVGLREVVARGIGWVPGDGKIIRFWVDRWLLEKPLLEFVTGTLPDDEKAKTAEKYWMLGAGWDMVKLSHFLPLNVTRRLFSVVLHDFPGTRDELSWKGNPDGQFTVGSAYALLKPEMEDRPCMERFYKRLWRLVAPERVRVFIWLVSHQVIMTNAERVRRHVGESAVCPVCNGADESIIHVLRDCPAMSGLWRRLLPPRRHDSFFQKSLLEWVFDNLDPAKDNWPTMFSMAVWWAWKWRCRDVFGERKLCRDRLKFIKDLAEEVRRAHAGTLNSSPPHAQVERLIRWLPPNEGWVKITTDGASRGNPGLAAAGGAIRNADGEWLGGFAINIGSCSAPLAELWGAYYGLLIAWDKGFRRVELDLDSELVVGFLKSGMSNAHPLAFLVRLCHGFFTRDWLVRINHVYREANRLADGLANYAFLLPLGLHLFETCPEAVLLILLEDANGIAIPRAVRM</sequence>
<dbReference type="EMBL" id="JAEFBK010000009">
    <property type="protein sequence ID" value="KAG7567714.1"/>
    <property type="molecule type" value="Genomic_DNA"/>
</dbReference>
<dbReference type="Pfam" id="PF13966">
    <property type="entry name" value="zf-RVT"/>
    <property type="match status" value="1"/>
</dbReference>
<dbReference type="AlphaFoldDB" id="A0A8T2A710"/>
<dbReference type="Pfam" id="PF13456">
    <property type="entry name" value="RVT_3"/>
    <property type="match status" value="1"/>
</dbReference>
<dbReference type="PROSITE" id="PS50878">
    <property type="entry name" value="RT_POL"/>
    <property type="match status" value="1"/>
</dbReference>
<dbReference type="PANTHER" id="PTHR33116">
    <property type="entry name" value="REVERSE TRANSCRIPTASE ZINC-BINDING DOMAIN-CONTAINING PROTEIN-RELATED-RELATED"/>
    <property type="match status" value="1"/>
</dbReference>
<dbReference type="InterPro" id="IPR000477">
    <property type="entry name" value="RT_dom"/>
</dbReference>
<dbReference type="InterPro" id="IPR002156">
    <property type="entry name" value="RNaseH_domain"/>
</dbReference>
<accession>A0A8T2A710</accession>
<feature type="domain" description="Reverse transcriptase" evidence="2">
    <location>
        <begin position="352"/>
        <end position="633"/>
    </location>
</feature>
<evidence type="ECO:0000313" key="5">
    <source>
        <dbReference type="Proteomes" id="UP000694240"/>
    </source>
</evidence>
<dbReference type="Proteomes" id="UP000694240">
    <property type="component" value="Chromosome 9"/>
</dbReference>
<dbReference type="Pfam" id="PF00078">
    <property type="entry name" value="RVT_1"/>
    <property type="match status" value="1"/>
</dbReference>
<evidence type="ECO:0000259" key="2">
    <source>
        <dbReference type="PROSITE" id="PS50878"/>
    </source>
</evidence>
<keyword evidence="5" id="KW-1185">Reference proteome</keyword>